<accession>A0A8X8YJU4</accession>
<dbReference type="AlphaFoldDB" id="A0A8X8YJU4"/>
<gene>
    <name evidence="1" type="ORF">SASPL_104391</name>
</gene>
<name>A0A8X8YJU4_SALSN</name>
<evidence type="ECO:0000313" key="1">
    <source>
        <dbReference type="EMBL" id="KAG6432804.1"/>
    </source>
</evidence>
<organism evidence="1">
    <name type="scientific">Salvia splendens</name>
    <name type="common">Scarlet sage</name>
    <dbReference type="NCBI Taxonomy" id="180675"/>
    <lineage>
        <taxon>Eukaryota</taxon>
        <taxon>Viridiplantae</taxon>
        <taxon>Streptophyta</taxon>
        <taxon>Embryophyta</taxon>
        <taxon>Tracheophyta</taxon>
        <taxon>Spermatophyta</taxon>
        <taxon>Magnoliopsida</taxon>
        <taxon>eudicotyledons</taxon>
        <taxon>Gunneridae</taxon>
        <taxon>Pentapetalae</taxon>
        <taxon>asterids</taxon>
        <taxon>lamiids</taxon>
        <taxon>Lamiales</taxon>
        <taxon>Lamiaceae</taxon>
        <taxon>Nepetoideae</taxon>
        <taxon>Mentheae</taxon>
        <taxon>Salviinae</taxon>
        <taxon>Salvia</taxon>
        <taxon>Salvia subgen. Calosphace</taxon>
        <taxon>core Calosphace</taxon>
    </lineage>
</organism>
<dbReference type="EMBL" id="PNBA02000002">
    <property type="protein sequence ID" value="KAG6432804.1"/>
    <property type="molecule type" value="Genomic_DNA"/>
</dbReference>
<reference evidence="1" key="2">
    <citation type="submission" date="2020-08" db="EMBL/GenBank/DDBJ databases">
        <title>Plant Genome Project.</title>
        <authorList>
            <person name="Zhang R.-G."/>
        </authorList>
    </citation>
    <scope>NUCLEOTIDE SEQUENCE</scope>
    <source>
        <strain evidence="1">Huo1</strain>
        <tissue evidence="1">Leaf</tissue>
    </source>
</reference>
<evidence type="ECO:0000313" key="2">
    <source>
        <dbReference type="Proteomes" id="UP000298416"/>
    </source>
</evidence>
<reference evidence="1" key="1">
    <citation type="submission" date="2018-01" db="EMBL/GenBank/DDBJ databases">
        <authorList>
            <person name="Mao J.F."/>
        </authorList>
    </citation>
    <scope>NUCLEOTIDE SEQUENCE</scope>
    <source>
        <strain evidence="1">Huo1</strain>
        <tissue evidence="1">Leaf</tissue>
    </source>
</reference>
<proteinExistence type="predicted"/>
<sequence>MSGTEPNAYAFVSILTACMRLVDLDLGSQIHALSIKTGHVNCSFVANAAMGKVVASILWSNCSMKCVSETLLLGIL</sequence>
<comment type="caution">
    <text evidence="1">The sequence shown here is derived from an EMBL/GenBank/DDBJ whole genome shotgun (WGS) entry which is preliminary data.</text>
</comment>
<dbReference type="Proteomes" id="UP000298416">
    <property type="component" value="Unassembled WGS sequence"/>
</dbReference>
<protein>
    <submittedName>
        <fullName evidence="1">Uncharacterized protein</fullName>
    </submittedName>
</protein>
<keyword evidence="2" id="KW-1185">Reference proteome</keyword>